<name>A0A5J4W7Z5_9EUKA</name>
<gene>
    <name evidence="1" type="ORF">EZS28_013779</name>
</gene>
<reference evidence="1 2" key="1">
    <citation type="submission" date="2019-03" db="EMBL/GenBank/DDBJ databases">
        <title>Single cell metagenomics reveals metabolic interactions within the superorganism composed of flagellate Streblomastix strix and complex community of Bacteroidetes bacteria on its surface.</title>
        <authorList>
            <person name="Treitli S.C."/>
            <person name="Kolisko M."/>
            <person name="Husnik F."/>
            <person name="Keeling P."/>
            <person name="Hampl V."/>
        </authorList>
    </citation>
    <scope>NUCLEOTIDE SEQUENCE [LARGE SCALE GENOMIC DNA]</scope>
    <source>
        <strain evidence="1">ST1C</strain>
    </source>
</reference>
<accession>A0A5J4W7Z5</accession>
<proteinExistence type="predicted"/>
<protein>
    <submittedName>
        <fullName evidence="1">Uncharacterized protein</fullName>
    </submittedName>
</protein>
<evidence type="ECO:0000313" key="2">
    <source>
        <dbReference type="Proteomes" id="UP000324800"/>
    </source>
</evidence>
<dbReference type="Proteomes" id="UP000324800">
    <property type="component" value="Unassembled WGS sequence"/>
</dbReference>
<dbReference type="EMBL" id="SNRW01003139">
    <property type="protein sequence ID" value="KAA6390693.1"/>
    <property type="molecule type" value="Genomic_DNA"/>
</dbReference>
<evidence type="ECO:0000313" key="1">
    <source>
        <dbReference type="EMBL" id="KAA6390693.1"/>
    </source>
</evidence>
<organism evidence="1 2">
    <name type="scientific">Streblomastix strix</name>
    <dbReference type="NCBI Taxonomy" id="222440"/>
    <lineage>
        <taxon>Eukaryota</taxon>
        <taxon>Metamonada</taxon>
        <taxon>Preaxostyla</taxon>
        <taxon>Oxymonadida</taxon>
        <taxon>Streblomastigidae</taxon>
        <taxon>Streblomastix</taxon>
    </lineage>
</organism>
<dbReference type="AlphaFoldDB" id="A0A5J4W7Z5"/>
<comment type="caution">
    <text evidence="1">The sequence shown here is derived from an EMBL/GenBank/DDBJ whole genome shotgun (WGS) entry which is preliminary data.</text>
</comment>
<sequence length="78" mass="8811">MEFSDEFVDLLYVAVSTYEITLTTTLAIIDKESAKEITAARVDPNPDVSKDFLKMMNQVNMEMSRGDCTIKSSKIEKI</sequence>